<dbReference type="Pfam" id="PF13537">
    <property type="entry name" value="GATase_7"/>
    <property type="match status" value="1"/>
</dbReference>
<evidence type="ECO:0000256" key="3">
    <source>
        <dbReference type="ARBA" id="ARBA00012737"/>
    </source>
</evidence>
<dbReference type="SUPFAM" id="SSF52402">
    <property type="entry name" value="Adenine nucleotide alpha hydrolases-like"/>
    <property type="match status" value="1"/>
</dbReference>
<accession>A0AAJ3FH47</accession>
<protein>
    <recommendedName>
        <fullName evidence="3">asparagine synthase (glutamine-hydrolyzing)</fullName>
        <ecNumber evidence="3">6.3.5.4</ecNumber>
    </recommendedName>
</protein>
<dbReference type="AlphaFoldDB" id="A0AAJ3FH47"/>
<dbReference type="PANTHER" id="PTHR43284">
    <property type="entry name" value="ASPARAGINE SYNTHETASE (GLUTAMINE-HYDROLYZING)"/>
    <property type="match status" value="1"/>
</dbReference>
<feature type="binding site" evidence="8">
    <location>
        <position position="8"/>
    </location>
    <ligand>
        <name>L-glutamine</name>
        <dbReference type="ChEBI" id="CHEBI:58359"/>
    </ligand>
</feature>
<proteinExistence type="inferred from homology"/>
<gene>
    <name evidence="11" type="primary">asnB</name>
    <name evidence="11" type="ORF">G4993_16405</name>
</gene>
<evidence type="ECO:0000256" key="6">
    <source>
        <dbReference type="ARBA" id="ARBA00022888"/>
    </source>
</evidence>
<dbReference type="Pfam" id="PF00733">
    <property type="entry name" value="Asn_synthase"/>
    <property type="match status" value="1"/>
</dbReference>
<keyword evidence="5 8" id="KW-0067">ATP-binding</keyword>
<evidence type="ECO:0000256" key="5">
    <source>
        <dbReference type="ARBA" id="ARBA00022840"/>
    </source>
</evidence>
<comment type="caution">
    <text evidence="11">The sequence shown here is derived from an EMBL/GenBank/DDBJ whole genome shotgun (WGS) entry which is preliminary data.</text>
</comment>
<dbReference type="Proteomes" id="UP001296580">
    <property type="component" value="Unassembled WGS sequence"/>
</dbReference>
<dbReference type="InterPro" id="IPR001962">
    <property type="entry name" value="Asn_synthase"/>
</dbReference>
<name>A0AAJ3FH47_MEDGN</name>
<dbReference type="PIRSF" id="PIRSF001589">
    <property type="entry name" value="Asn_synthetase_glu-h"/>
    <property type="match status" value="1"/>
</dbReference>
<evidence type="ECO:0000259" key="10">
    <source>
        <dbReference type="PROSITE" id="PS51278"/>
    </source>
</evidence>
<evidence type="ECO:0000256" key="8">
    <source>
        <dbReference type="PIRSR" id="PIRSR001589-2"/>
    </source>
</evidence>
<dbReference type="GO" id="GO:0005524">
    <property type="term" value="F:ATP binding"/>
    <property type="evidence" value="ECO:0007669"/>
    <property type="project" value="UniProtKB-KW"/>
</dbReference>
<keyword evidence="6" id="KW-0028">Amino-acid biosynthesis</keyword>
<evidence type="ECO:0000313" key="12">
    <source>
        <dbReference type="Proteomes" id="UP001296580"/>
    </source>
</evidence>
<evidence type="ECO:0000256" key="2">
    <source>
        <dbReference type="ARBA" id="ARBA00005752"/>
    </source>
</evidence>
<evidence type="ECO:0000256" key="4">
    <source>
        <dbReference type="ARBA" id="ARBA00022741"/>
    </source>
</evidence>
<feature type="domain" description="Glutamine amidotransferase type-2" evidence="10">
    <location>
        <begin position="1"/>
        <end position="120"/>
    </location>
</feature>
<reference evidence="11" key="1">
    <citation type="journal article" date="2020" name="Cell Host Microbe">
        <title>Functional and Genomic Variation between Human-Derived Isolates of Lachnospiraceae Reveals Inter- and Intra-Species Diversity.</title>
        <authorList>
            <person name="Sorbara M.T."/>
            <person name="Littmann E.R."/>
            <person name="Fontana E."/>
            <person name="Moody T.U."/>
            <person name="Kohout C.E."/>
            <person name="Gjonbalaj M."/>
            <person name="Eaton V."/>
            <person name="Seok R."/>
            <person name="Leiner I.M."/>
            <person name="Pamer E.G."/>
        </authorList>
    </citation>
    <scope>NUCLEOTIDE SEQUENCE</scope>
    <source>
        <strain evidence="11">MSK.15.32</strain>
    </source>
</reference>
<dbReference type="PROSITE" id="PS51278">
    <property type="entry name" value="GATASE_TYPE_2"/>
    <property type="match status" value="1"/>
</dbReference>
<reference evidence="11" key="2">
    <citation type="submission" date="2020-02" db="EMBL/GenBank/DDBJ databases">
        <authorList>
            <person name="Littmann E."/>
            <person name="Sorbara M."/>
        </authorList>
    </citation>
    <scope>NUCLEOTIDE SEQUENCE</scope>
    <source>
        <strain evidence="11">MSK.15.32</strain>
    </source>
</reference>
<dbReference type="InterPro" id="IPR014729">
    <property type="entry name" value="Rossmann-like_a/b/a_fold"/>
</dbReference>
<evidence type="ECO:0000256" key="7">
    <source>
        <dbReference type="ARBA" id="ARBA00048741"/>
    </source>
</evidence>
<dbReference type="InterPro" id="IPR017932">
    <property type="entry name" value="GATase_2_dom"/>
</dbReference>
<dbReference type="Gene3D" id="3.60.20.10">
    <property type="entry name" value="Glutamine Phosphoribosylpyrophosphate, subunit 1, domain 1"/>
    <property type="match status" value="1"/>
</dbReference>
<dbReference type="GO" id="GO:0004066">
    <property type="term" value="F:asparagine synthase (glutamine-hydrolyzing) activity"/>
    <property type="evidence" value="ECO:0007669"/>
    <property type="project" value="UniProtKB-EC"/>
</dbReference>
<feature type="binding site" evidence="8">
    <location>
        <begin position="271"/>
        <end position="272"/>
    </location>
    <ligand>
        <name>ATP</name>
        <dbReference type="ChEBI" id="CHEBI:30616"/>
    </ligand>
</feature>
<comment type="similarity">
    <text evidence="2">Belongs to the asparagine synthetase family.</text>
</comment>
<dbReference type="NCBIfam" id="TIGR01536">
    <property type="entry name" value="asn_synth_AEB"/>
    <property type="match status" value="1"/>
</dbReference>
<feature type="binding site" evidence="8">
    <location>
        <position position="197"/>
    </location>
    <ligand>
        <name>ATP</name>
        <dbReference type="ChEBI" id="CHEBI:30616"/>
    </ligand>
</feature>
<dbReference type="EC" id="6.3.5.4" evidence="3"/>
<dbReference type="InterPro" id="IPR029055">
    <property type="entry name" value="Ntn_hydrolases_N"/>
</dbReference>
<evidence type="ECO:0000256" key="1">
    <source>
        <dbReference type="ARBA" id="ARBA00005187"/>
    </source>
</evidence>
<feature type="site" description="Important for beta-aspartyl-AMP intermediate formation" evidence="9">
    <location>
        <position position="273"/>
    </location>
</feature>
<evidence type="ECO:0000313" key="11">
    <source>
        <dbReference type="EMBL" id="NSI59948.1"/>
    </source>
</evidence>
<dbReference type="CDD" id="cd01991">
    <property type="entry name" value="Asn_synthase_B_C"/>
    <property type="match status" value="1"/>
</dbReference>
<comment type="catalytic activity">
    <reaction evidence="7">
        <text>L-aspartate + L-glutamine + ATP + H2O = L-asparagine + L-glutamate + AMP + diphosphate + H(+)</text>
        <dbReference type="Rhea" id="RHEA:12228"/>
        <dbReference type="ChEBI" id="CHEBI:15377"/>
        <dbReference type="ChEBI" id="CHEBI:15378"/>
        <dbReference type="ChEBI" id="CHEBI:29985"/>
        <dbReference type="ChEBI" id="CHEBI:29991"/>
        <dbReference type="ChEBI" id="CHEBI:30616"/>
        <dbReference type="ChEBI" id="CHEBI:33019"/>
        <dbReference type="ChEBI" id="CHEBI:58048"/>
        <dbReference type="ChEBI" id="CHEBI:58359"/>
        <dbReference type="ChEBI" id="CHEBI:456215"/>
        <dbReference type="EC" id="6.3.5.4"/>
    </reaction>
</comment>
<sequence length="541" mass="63225">MKEKMLCDTDCIPFLYEKFSVDMFEKINGQFAIAIWDKRQSELILARDRFGQKPLYYRIIEGEIYFASEIAPLMHMERSSEINGETLMDICTTWGTLREKTIYKDICAVNCGEAIVFKDGKVHKKIQYFHPRFYCDKHILKKDIAVSQLDILLKESIVNHQVSDVPIAYYLSGGLDSSLIVAMAAKYGNNKIDTFSISFSRRNLDESLYQNIVADKFNTRHRCLVVTEEDIIDSFYECVKHIQMPTLRLGVVPMYLLAKYVSKCGYKVVLSGEGADELFGGYDIFKETKIRRFCEEDPKSLERGKIYSKINAYVDGYRNTNVAALTAFYGQVKSEMLFSSHLLRFKFGDYCKQFFSKKLKKSLEKYSVVDEIKNTLPPEFGEYSEIEKAQYLEIVTFLENYLLSSQGDRVSMANGIECRYPFLDNRIVDFAFQLDDEQKICELNEKYILKEVAKRYLPKEIIDREKFPYRAIIDHRKLIMNEKIFPLLSKEKIYEHKIFDENAVEKFLKRVLNKEKASEKELMILVFICSTQILMEERSYG</sequence>
<dbReference type="GO" id="GO:0006529">
    <property type="term" value="P:asparagine biosynthetic process"/>
    <property type="evidence" value="ECO:0007669"/>
    <property type="project" value="UniProtKB-KW"/>
</dbReference>
<dbReference type="PANTHER" id="PTHR43284:SF1">
    <property type="entry name" value="ASPARAGINE SYNTHETASE"/>
    <property type="match status" value="1"/>
</dbReference>
<dbReference type="EMBL" id="JAAIRV010000053">
    <property type="protein sequence ID" value="NSI59948.1"/>
    <property type="molecule type" value="Genomic_DNA"/>
</dbReference>
<organism evidence="11 12">
    <name type="scientific">Mediterraneibacter gnavus</name>
    <name type="common">Ruminococcus gnavus</name>
    <dbReference type="NCBI Taxonomy" id="33038"/>
    <lineage>
        <taxon>Bacteria</taxon>
        <taxon>Bacillati</taxon>
        <taxon>Bacillota</taxon>
        <taxon>Clostridia</taxon>
        <taxon>Lachnospirales</taxon>
        <taxon>Lachnospiraceae</taxon>
        <taxon>Mediterraneibacter</taxon>
    </lineage>
</organism>
<dbReference type="Gene3D" id="3.40.50.620">
    <property type="entry name" value="HUPs"/>
    <property type="match status" value="1"/>
</dbReference>
<evidence type="ECO:0000256" key="9">
    <source>
        <dbReference type="PIRSR" id="PIRSR001589-3"/>
    </source>
</evidence>
<dbReference type="InterPro" id="IPR051786">
    <property type="entry name" value="ASN_synthetase/amidase"/>
</dbReference>
<comment type="pathway">
    <text evidence="1">Amino-acid biosynthesis; L-asparagine biosynthesis; L-asparagine from L-aspartate (L-Gln route): step 1/1.</text>
</comment>
<dbReference type="InterPro" id="IPR006426">
    <property type="entry name" value="Asn_synth_AEB"/>
</dbReference>
<keyword evidence="11" id="KW-0436">Ligase</keyword>
<dbReference type="SUPFAM" id="SSF56235">
    <property type="entry name" value="N-terminal nucleophile aminohydrolases (Ntn hydrolases)"/>
    <property type="match status" value="1"/>
</dbReference>
<keyword evidence="4 8" id="KW-0547">Nucleotide-binding</keyword>
<keyword evidence="6" id="KW-0061">Asparagine biosynthesis</keyword>